<keyword evidence="2" id="KW-1185">Reference proteome</keyword>
<comment type="caution">
    <text evidence="1">The sequence shown here is derived from an EMBL/GenBank/DDBJ whole genome shotgun (WGS) entry which is preliminary data.</text>
</comment>
<proteinExistence type="predicted"/>
<accession>A0A1X2CNG7</accession>
<protein>
    <submittedName>
        <fullName evidence="1">Uncharacterized protein</fullName>
    </submittedName>
</protein>
<name>A0A1X2CNG7_9MYCO</name>
<dbReference type="AlphaFoldDB" id="A0A1X2CNG7"/>
<dbReference type="EMBL" id="LQPQ01000089">
    <property type="protein sequence ID" value="ORW77526.1"/>
    <property type="molecule type" value="Genomic_DNA"/>
</dbReference>
<reference evidence="1 2" key="1">
    <citation type="submission" date="2016-01" db="EMBL/GenBank/DDBJ databases">
        <title>The new phylogeny of the genus Mycobacterium.</title>
        <authorList>
            <person name="Tarcisio F."/>
            <person name="Conor M."/>
            <person name="Antonella G."/>
            <person name="Elisabetta G."/>
            <person name="Giulia F.S."/>
            <person name="Sara T."/>
            <person name="Anna F."/>
            <person name="Clotilde B."/>
            <person name="Roberto B."/>
            <person name="Veronica D.S."/>
            <person name="Fabio R."/>
            <person name="Monica P."/>
            <person name="Olivier J."/>
            <person name="Enrico T."/>
            <person name="Nicola S."/>
        </authorList>
    </citation>
    <scope>NUCLEOTIDE SEQUENCE [LARGE SCALE GENOMIC DNA]</scope>
    <source>
        <strain evidence="1 2">DSM 45176</strain>
    </source>
</reference>
<organism evidence="1 2">
    <name type="scientific">Mycobacterium riyadhense</name>
    <dbReference type="NCBI Taxonomy" id="486698"/>
    <lineage>
        <taxon>Bacteria</taxon>
        <taxon>Bacillati</taxon>
        <taxon>Actinomycetota</taxon>
        <taxon>Actinomycetes</taxon>
        <taxon>Mycobacteriales</taxon>
        <taxon>Mycobacteriaceae</taxon>
        <taxon>Mycobacterium</taxon>
    </lineage>
</organism>
<gene>
    <name evidence="1" type="ORF">AWC22_20830</name>
</gene>
<sequence length="74" mass="8568">MGGNRDSANFIARNRVLPIGVNTYHLVDLLLCRTNVRLGVGDLLVSEVRCRRSRRYVRARFGTEPPRDRKTYSY</sequence>
<evidence type="ECO:0000313" key="1">
    <source>
        <dbReference type="EMBL" id="ORW77526.1"/>
    </source>
</evidence>
<dbReference type="Proteomes" id="UP000193087">
    <property type="component" value="Unassembled WGS sequence"/>
</dbReference>
<evidence type="ECO:0000313" key="2">
    <source>
        <dbReference type="Proteomes" id="UP000193087"/>
    </source>
</evidence>